<feature type="coiled-coil region" evidence="4">
    <location>
        <begin position="87"/>
        <end position="114"/>
    </location>
</feature>
<evidence type="ECO:0000256" key="3">
    <source>
        <dbReference type="ARBA" id="ARBA00023054"/>
    </source>
</evidence>
<name>A0ABR1KU26_9PEZI</name>
<keyword evidence="7" id="KW-1185">Reference proteome</keyword>
<dbReference type="PANTHER" id="PTHR15157">
    <property type="entry name" value="UV RADIATION RESISTANCE-ASSOCIATED GENE PROTEIN"/>
    <property type="match status" value="1"/>
</dbReference>
<evidence type="ECO:0000256" key="2">
    <source>
        <dbReference type="ARBA" id="ARBA00013807"/>
    </source>
</evidence>
<feature type="compositionally biased region" description="Polar residues" evidence="5">
    <location>
        <begin position="274"/>
        <end position="285"/>
    </location>
</feature>
<dbReference type="PANTHER" id="PTHR15157:SF13">
    <property type="entry name" value="AUTOPHAGY-RELATED PROTEIN 14"/>
    <property type="match status" value="1"/>
</dbReference>
<comment type="similarity">
    <text evidence="1">Belongs to the ATG14 family.</text>
</comment>
<feature type="region of interest" description="Disordered" evidence="5">
    <location>
        <begin position="268"/>
        <end position="297"/>
    </location>
</feature>
<keyword evidence="3 4" id="KW-0175">Coiled coil</keyword>
<evidence type="ECO:0000256" key="1">
    <source>
        <dbReference type="ARBA" id="ARBA00009574"/>
    </source>
</evidence>
<evidence type="ECO:0000313" key="7">
    <source>
        <dbReference type="Proteomes" id="UP001363622"/>
    </source>
</evidence>
<organism evidence="6 7">
    <name type="scientific">Phyllosticta citriasiana</name>
    <dbReference type="NCBI Taxonomy" id="595635"/>
    <lineage>
        <taxon>Eukaryota</taxon>
        <taxon>Fungi</taxon>
        <taxon>Dikarya</taxon>
        <taxon>Ascomycota</taxon>
        <taxon>Pezizomycotina</taxon>
        <taxon>Dothideomycetes</taxon>
        <taxon>Dothideomycetes incertae sedis</taxon>
        <taxon>Botryosphaeriales</taxon>
        <taxon>Phyllostictaceae</taxon>
        <taxon>Phyllosticta</taxon>
    </lineage>
</organism>
<reference evidence="6 7" key="1">
    <citation type="submission" date="2024-04" db="EMBL/GenBank/DDBJ databases">
        <title>Phyllosticta paracitricarpa is synonymous to the EU quarantine fungus P. citricarpa based on phylogenomic analyses.</title>
        <authorList>
            <consortium name="Lawrence Berkeley National Laboratory"/>
            <person name="Van Ingen-Buijs V.A."/>
            <person name="Van Westerhoven A.C."/>
            <person name="Haridas S."/>
            <person name="Skiadas P."/>
            <person name="Martin F."/>
            <person name="Groenewald J.Z."/>
            <person name="Crous P.W."/>
            <person name="Seidl M.F."/>
        </authorList>
    </citation>
    <scope>NUCLEOTIDE SEQUENCE [LARGE SCALE GENOMIC DNA]</scope>
    <source>
        <strain evidence="6 7">CBS 123371</strain>
    </source>
</reference>
<feature type="compositionally biased region" description="Polar residues" evidence="5">
    <location>
        <begin position="474"/>
        <end position="484"/>
    </location>
</feature>
<protein>
    <recommendedName>
        <fullName evidence="2">Autophagy-related protein 14</fullName>
    </recommendedName>
</protein>
<comment type="caution">
    <text evidence="6">The sequence shown here is derived from an EMBL/GenBank/DDBJ whole genome shotgun (WGS) entry which is preliminary data.</text>
</comment>
<dbReference type="Pfam" id="PF10186">
    <property type="entry name" value="ATG14"/>
    <property type="match status" value="1"/>
</dbReference>
<evidence type="ECO:0000256" key="4">
    <source>
        <dbReference type="SAM" id="Coils"/>
    </source>
</evidence>
<accession>A0ABR1KU26</accession>
<proteinExistence type="inferred from homology"/>
<dbReference type="Proteomes" id="UP001363622">
    <property type="component" value="Unassembled WGS sequence"/>
</dbReference>
<feature type="region of interest" description="Disordered" evidence="5">
    <location>
        <begin position="451"/>
        <end position="516"/>
    </location>
</feature>
<dbReference type="EMBL" id="JBBPHU010000002">
    <property type="protein sequence ID" value="KAK7521659.1"/>
    <property type="molecule type" value="Genomic_DNA"/>
</dbReference>
<evidence type="ECO:0000256" key="5">
    <source>
        <dbReference type="SAM" id="MobiDB-lite"/>
    </source>
</evidence>
<gene>
    <name evidence="6" type="ORF">IWZ03DRAFT_98994</name>
</gene>
<dbReference type="InterPro" id="IPR018791">
    <property type="entry name" value="UV_resistance/autophagy_Atg14"/>
</dbReference>
<sequence>MVCDICAKDLNPKVRVHCPTCARAALYNIRIDLATVLLEKETLGKHVEAVVSGTDDQAGQAVSLGEILVDTHESSKRTAVERDYVAAAESRDRVRQITQQADSLRKQIEEGKRMISARKAAMSQRRSDLESATYNIDERRGKDLTNVKSAIRAVKEADDVGHRDDIRSKVWHCKHAAEVAGLKQRRRRTRDGQVKIEYYIGGVCVHDLRDLNNVPPSQVTASLNLVAGLVVRVANYLAIRLPAEITLPHKDYPLPTVLPPSSSYTYKDVPFPGSTPQSSSNSPDASRTLDHQRPLPHPRPLYIDRKLPQLASEDPVAFSLFVEGVSLLAWDIAWLCRSQGISGFNEWEHICPLGKNVWRLLIEEANSTLATLESENAKGRAEAKAKSTQGGDAMMGYFSHGTSKGFLGSAEGTSFMKGWKFQTPTRTVDKVKSYLLGEMQGAEWEVLDEKEWEKEEDEQQVTERAKEDSGVTAKRTSSGTTITSAGPGYGSTDDRQGKTRGTNGWMKLKSRNEEVR</sequence>
<evidence type="ECO:0000313" key="6">
    <source>
        <dbReference type="EMBL" id="KAK7521659.1"/>
    </source>
</evidence>